<dbReference type="EMBL" id="JBHLSV010000001">
    <property type="protein sequence ID" value="MFC0672479.1"/>
    <property type="molecule type" value="Genomic_DNA"/>
</dbReference>
<comment type="subcellular location">
    <subcellularLocation>
        <location evidence="1">Golgi apparatus membrane</location>
        <topology evidence="1">Peripheral membrane protein</topology>
        <orientation evidence="1">Cytoplasmic side</orientation>
    </subcellularLocation>
</comment>
<keyword evidence="2" id="KW-0333">Golgi apparatus</keyword>
<keyword evidence="6" id="KW-1185">Reference proteome</keyword>
<proteinExistence type="predicted"/>
<evidence type="ECO:0000256" key="4">
    <source>
        <dbReference type="ARBA" id="ARBA00023136"/>
    </source>
</evidence>
<evidence type="ECO:0000256" key="2">
    <source>
        <dbReference type="ARBA" id="ARBA00023034"/>
    </source>
</evidence>
<evidence type="ECO:0000256" key="1">
    <source>
        <dbReference type="ARBA" id="ARBA00004255"/>
    </source>
</evidence>
<evidence type="ECO:0000313" key="6">
    <source>
        <dbReference type="Proteomes" id="UP001589793"/>
    </source>
</evidence>
<dbReference type="Pfam" id="PF05719">
    <property type="entry name" value="GPP34"/>
    <property type="match status" value="1"/>
</dbReference>
<keyword evidence="4" id="KW-0472">Membrane</keyword>
<sequence>MSSTLSVPAALFLLLTKDTGYAEAGSSRRAPLAAGAVTELILAGRIELEEAKNPRVRLLDDAPTGDPALDRVLAAIGQLPGRKLQSLVSHSSLDVTHVIGRQLCERGVLEEQKGIFSTRYSTQEPGPEQALRRQLAAVLQEEEPASPRAAAVLGILRAMDLAHRILREDVPGMGRRAMRDRIEEIARDVPTVDAVRASYQAMQTAMMTAVIVPMMMMGS</sequence>
<dbReference type="InterPro" id="IPR038261">
    <property type="entry name" value="GPP34-like_sf"/>
</dbReference>
<gene>
    <name evidence="5" type="ORF">ACFFF6_00760</name>
</gene>
<accession>A0ABV6R670</accession>
<protein>
    <submittedName>
        <fullName evidence="5">GPP34 family phosphoprotein</fullName>
    </submittedName>
</protein>
<keyword evidence="3" id="KW-0446">Lipid-binding</keyword>
<comment type="caution">
    <text evidence="5">The sequence shown here is derived from an EMBL/GenBank/DDBJ whole genome shotgun (WGS) entry which is preliminary data.</text>
</comment>
<dbReference type="InterPro" id="IPR008628">
    <property type="entry name" value="GPP34-like"/>
</dbReference>
<evidence type="ECO:0000256" key="3">
    <source>
        <dbReference type="ARBA" id="ARBA00023121"/>
    </source>
</evidence>
<dbReference type="Proteomes" id="UP001589793">
    <property type="component" value="Unassembled WGS sequence"/>
</dbReference>
<organism evidence="5 6">
    <name type="scientific">Brachybacterium hainanense</name>
    <dbReference type="NCBI Taxonomy" id="1541174"/>
    <lineage>
        <taxon>Bacteria</taxon>
        <taxon>Bacillati</taxon>
        <taxon>Actinomycetota</taxon>
        <taxon>Actinomycetes</taxon>
        <taxon>Micrococcales</taxon>
        <taxon>Dermabacteraceae</taxon>
        <taxon>Brachybacterium</taxon>
    </lineage>
</organism>
<name>A0ABV6R670_9MICO</name>
<dbReference type="RefSeq" id="WP_376977292.1">
    <property type="nucleotide sequence ID" value="NZ_JBHLSV010000001.1"/>
</dbReference>
<dbReference type="Gene3D" id="1.10.3630.10">
    <property type="entry name" value="yeast vps74-n-term truncation variant domain like"/>
    <property type="match status" value="1"/>
</dbReference>
<evidence type="ECO:0000313" key="5">
    <source>
        <dbReference type="EMBL" id="MFC0672479.1"/>
    </source>
</evidence>
<reference evidence="5 6" key="1">
    <citation type="submission" date="2024-09" db="EMBL/GenBank/DDBJ databases">
        <authorList>
            <person name="Sun Q."/>
            <person name="Mori K."/>
        </authorList>
    </citation>
    <scope>NUCLEOTIDE SEQUENCE [LARGE SCALE GENOMIC DNA]</scope>
    <source>
        <strain evidence="5 6">CICC 10874</strain>
    </source>
</reference>